<dbReference type="EMBL" id="GG662798">
    <property type="protein sequence ID" value="EAR90424.2"/>
    <property type="molecule type" value="Genomic_DNA"/>
</dbReference>
<dbReference type="GO" id="GO:0016559">
    <property type="term" value="P:peroxisome fission"/>
    <property type="evidence" value="ECO:0007669"/>
    <property type="project" value="InterPro"/>
</dbReference>
<dbReference type="GeneID" id="7843536"/>
<keyword evidence="7" id="KW-1185">Reference proteome</keyword>
<organism evidence="6 7">
    <name type="scientific">Tetrahymena thermophila (strain SB210)</name>
    <dbReference type="NCBI Taxonomy" id="312017"/>
    <lineage>
        <taxon>Eukaryota</taxon>
        <taxon>Sar</taxon>
        <taxon>Alveolata</taxon>
        <taxon>Ciliophora</taxon>
        <taxon>Intramacronucleata</taxon>
        <taxon>Oligohymenophorea</taxon>
        <taxon>Hymenostomatida</taxon>
        <taxon>Tetrahymenina</taxon>
        <taxon>Tetrahymenidae</taxon>
        <taxon>Tetrahymena</taxon>
    </lineage>
</organism>
<dbReference type="HOGENOM" id="CLU_1232026_0_0_1"/>
<dbReference type="PANTHER" id="PTHR12652:SF50">
    <property type="entry name" value="PEROXIN 11"/>
    <property type="match status" value="1"/>
</dbReference>
<keyword evidence="2 5" id="KW-0472">Membrane</keyword>
<dbReference type="STRING" id="312017.Q22Z97"/>
<evidence type="ECO:0000256" key="1">
    <source>
        <dbReference type="ARBA" id="ARBA00022593"/>
    </source>
</evidence>
<evidence type="ECO:0000256" key="4">
    <source>
        <dbReference type="ARBA" id="ARBA00046271"/>
    </source>
</evidence>
<keyword evidence="3" id="KW-0576">Peroxisome</keyword>
<dbReference type="KEGG" id="tet:TTHERM_00112740"/>
<evidence type="ECO:0000256" key="5">
    <source>
        <dbReference type="SAM" id="Phobius"/>
    </source>
</evidence>
<gene>
    <name evidence="6" type="ORF">TTHERM_00112740</name>
</gene>
<dbReference type="PANTHER" id="PTHR12652">
    <property type="entry name" value="PEROXISOMAL BIOGENESIS FACTOR 11"/>
    <property type="match status" value="1"/>
</dbReference>
<dbReference type="RefSeq" id="XP_001010669.2">
    <property type="nucleotide sequence ID" value="XM_001010669.2"/>
</dbReference>
<proteinExistence type="predicted"/>
<dbReference type="AlphaFoldDB" id="Q22Z97"/>
<dbReference type="InParanoid" id="Q22Z97"/>
<dbReference type="OrthoDB" id="411017at2759"/>
<evidence type="ECO:0000313" key="6">
    <source>
        <dbReference type="EMBL" id="EAR90424.2"/>
    </source>
</evidence>
<evidence type="ECO:0000313" key="7">
    <source>
        <dbReference type="Proteomes" id="UP000009168"/>
    </source>
</evidence>
<reference evidence="7" key="1">
    <citation type="journal article" date="2006" name="PLoS Biol.">
        <title>Macronuclear genome sequence of the ciliate Tetrahymena thermophila, a model eukaryote.</title>
        <authorList>
            <person name="Eisen J.A."/>
            <person name="Coyne R.S."/>
            <person name="Wu M."/>
            <person name="Wu D."/>
            <person name="Thiagarajan M."/>
            <person name="Wortman J.R."/>
            <person name="Badger J.H."/>
            <person name="Ren Q."/>
            <person name="Amedeo P."/>
            <person name="Jones K.M."/>
            <person name="Tallon L.J."/>
            <person name="Delcher A.L."/>
            <person name="Salzberg S.L."/>
            <person name="Silva J.C."/>
            <person name="Haas B.J."/>
            <person name="Majoros W.H."/>
            <person name="Farzad M."/>
            <person name="Carlton J.M."/>
            <person name="Smith R.K. Jr."/>
            <person name="Garg J."/>
            <person name="Pearlman R.E."/>
            <person name="Karrer K.M."/>
            <person name="Sun L."/>
            <person name="Manning G."/>
            <person name="Elde N.C."/>
            <person name="Turkewitz A.P."/>
            <person name="Asai D.J."/>
            <person name="Wilkes D.E."/>
            <person name="Wang Y."/>
            <person name="Cai H."/>
            <person name="Collins K."/>
            <person name="Stewart B.A."/>
            <person name="Lee S.R."/>
            <person name="Wilamowska K."/>
            <person name="Weinberg Z."/>
            <person name="Ruzzo W.L."/>
            <person name="Wloga D."/>
            <person name="Gaertig J."/>
            <person name="Frankel J."/>
            <person name="Tsao C.-C."/>
            <person name="Gorovsky M.A."/>
            <person name="Keeling P.J."/>
            <person name="Waller R.F."/>
            <person name="Patron N.J."/>
            <person name="Cherry J.M."/>
            <person name="Stover N.A."/>
            <person name="Krieger C.J."/>
            <person name="del Toro C."/>
            <person name="Ryder H.F."/>
            <person name="Williamson S.C."/>
            <person name="Barbeau R.A."/>
            <person name="Hamilton E.P."/>
            <person name="Orias E."/>
        </authorList>
    </citation>
    <scope>NUCLEOTIDE SEQUENCE [LARGE SCALE GENOMIC DNA]</scope>
    <source>
        <strain evidence="7">SB210</strain>
    </source>
</reference>
<keyword evidence="1" id="KW-0962">Peroxisome biogenesis</keyword>
<dbReference type="GO" id="GO:0005778">
    <property type="term" value="C:peroxisomal membrane"/>
    <property type="evidence" value="ECO:0007669"/>
    <property type="project" value="UniProtKB-SubCell"/>
</dbReference>
<comment type="subcellular location">
    <subcellularLocation>
        <location evidence="4">Peroxisome membrane</location>
    </subcellularLocation>
</comment>
<protein>
    <submittedName>
        <fullName evidence="6">Peroxisomal biogenesis factor 11</fullName>
    </submittedName>
</protein>
<keyword evidence="5" id="KW-0812">Transmembrane</keyword>
<feature type="transmembrane region" description="Helical" evidence="5">
    <location>
        <begin position="221"/>
        <end position="239"/>
    </location>
</feature>
<accession>Q22Z97</accession>
<evidence type="ECO:0000256" key="2">
    <source>
        <dbReference type="ARBA" id="ARBA00023136"/>
    </source>
</evidence>
<evidence type="ECO:0000256" key="3">
    <source>
        <dbReference type="ARBA" id="ARBA00023140"/>
    </source>
</evidence>
<keyword evidence="5" id="KW-1133">Transmembrane helix</keyword>
<feature type="transmembrane region" description="Helical" evidence="5">
    <location>
        <begin position="146"/>
        <end position="164"/>
    </location>
</feature>
<dbReference type="Pfam" id="PF05648">
    <property type="entry name" value="PEX11"/>
    <property type="match status" value="1"/>
</dbReference>
<dbReference type="Proteomes" id="UP000009168">
    <property type="component" value="Unassembled WGS sequence"/>
</dbReference>
<dbReference type="InterPro" id="IPR008733">
    <property type="entry name" value="PEX11"/>
</dbReference>
<sequence>MGHQWHMVQRMSQFLTTTQGRDKSCRLIQYIAMLVSSVMKQRLKYKKDGSKQYEKVLKMEKLGSTMQMTRKVLRLGKPATNLMQMIISIKKLINSQHNKPQETKLLLITKALKDFFLMSYYLCDHFVWLSKINIITKEAIAKKVEILGYCFWLAALIVIIGYEVEYLKNTAKLTQGMEWTGDEAQRKKMQQYYLEIQKCIIEIIRAVFDIPVSLWHINNEWFNTTFVSILGVITSYIGCMQCWQK</sequence>
<name>Q22Z97_TETTS</name>